<accession>A0AAV4LKK0</accession>
<dbReference type="Proteomes" id="UP001057291">
    <property type="component" value="Unassembled WGS sequence"/>
</dbReference>
<keyword evidence="2" id="KW-1185">Reference proteome</keyword>
<reference evidence="1" key="1">
    <citation type="journal article" date="2023" name="Int. J. Syst. Evol. Microbiol.">
        <title>Collibacillus ludicampi gen. nov., sp. nov., a new soil bacterium of the family Alicyclobacillaceae.</title>
        <authorList>
            <person name="Jojima T."/>
            <person name="Ioku Y."/>
            <person name="Fukuta Y."/>
            <person name="Shirasaka N."/>
            <person name="Matsumura Y."/>
            <person name="Mori M."/>
        </authorList>
    </citation>
    <scope>NUCLEOTIDE SEQUENCE</scope>
    <source>
        <strain evidence="1">TP075</strain>
    </source>
</reference>
<protein>
    <submittedName>
        <fullName evidence="1">Uncharacterized protein</fullName>
    </submittedName>
</protein>
<dbReference type="EMBL" id="BOQE01000001">
    <property type="protein sequence ID" value="GIM48334.1"/>
    <property type="molecule type" value="Genomic_DNA"/>
</dbReference>
<dbReference type="RefSeq" id="WP_282201221.1">
    <property type="nucleotide sequence ID" value="NZ_BOQE01000001.1"/>
</dbReference>
<name>A0AAV4LKK0_9BACL</name>
<evidence type="ECO:0000313" key="1">
    <source>
        <dbReference type="EMBL" id="GIM48334.1"/>
    </source>
</evidence>
<proteinExistence type="predicted"/>
<comment type="caution">
    <text evidence="1">The sequence shown here is derived from an EMBL/GenBank/DDBJ whole genome shotgun (WGS) entry which is preliminary data.</text>
</comment>
<evidence type="ECO:0000313" key="2">
    <source>
        <dbReference type="Proteomes" id="UP001057291"/>
    </source>
</evidence>
<gene>
    <name evidence="1" type="ORF">DNHGIG_38830</name>
</gene>
<sequence length="40" mass="4574">MIGMLAAVAGFFFLLFMCASLSREKVEAAVRKQYKAWHHD</sequence>
<organism evidence="1 2">
    <name type="scientific">Collibacillus ludicampi</name>
    <dbReference type="NCBI Taxonomy" id="2771369"/>
    <lineage>
        <taxon>Bacteria</taxon>
        <taxon>Bacillati</taxon>
        <taxon>Bacillota</taxon>
        <taxon>Bacilli</taxon>
        <taxon>Bacillales</taxon>
        <taxon>Alicyclobacillaceae</taxon>
        <taxon>Collibacillus</taxon>
    </lineage>
</organism>
<dbReference type="AlphaFoldDB" id="A0AAV4LKK0"/>